<evidence type="ECO:0000256" key="1">
    <source>
        <dbReference type="SAM" id="MobiDB-lite"/>
    </source>
</evidence>
<proteinExistence type="predicted"/>
<organism evidence="2 3">
    <name type="scientific">Streptomyces gottesmaniae</name>
    <dbReference type="NCBI Taxonomy" id="3075518"/>
    <lineage>
        <taxon>Bacteria</taxon>
        <taxon>Bacillati</taxon>
        <taxon>Actinomycetota</taxon>
        <taxon>Actinomycetes</taxon>
        <taxon>Kitasatosporales</taxon>
        <taxon>Streptomycetaceae</taxon>
        <taxon>Streptomyces</taxon>
    </lineage>
</organism>
<dbReference type="RefSeq" id="WP_033528204.1">
    <property type="nucleotide sequence ID" value="NZ_JAVRFJ010000016.1"/>
</dbReference>
<evidence type="ECO:0000313" key="2">
    <source>
        <dbReference type="EMBL" id="MDT0569621.1"/>
    </source>
</evidence>
<name>A0ABU2YZ81_9ACTN</name>
<dbReference type="Proteomes" id="UP001180737">
    <property type="component" value="Unassembled WGS sequence"/>
</dbReference>
<comment type="caution">
    <text evidence="2">The sequence shown here is derived from an EMBL/GenBank/DDBJ whole genome shotgun (WGS) entry which is preliminary data.</text>
</comment>
<sequence>MSGIGPVEPGEGTRAWDTADDAADAGTPPEPPEPPRGRYAQVYAAHRRAVLAGAATVVVLAGGGYLYATRPASAPKPEPTPRETPYPSQAVVVSYLGPVTRSGRTPRGRFGFEVELSVRYGPPITVEQLTQPYEGLSLRTDPRTPFRIGTKTAQKIVVTMRVVECGKAPESAGLPFLDVTLRNTRAIEAHSFILGERYAQDLSDALQVACSNDSMSSPNG</sequence>
<accession>A0ABU2YZ81</accession>
<keyword evidence="3" id="KW-1185">Reference proteome</keyword>
<protein>
    <submittedName>
        <fullName evidence="2">Tat pathway signal sequence domain protein</fullName>
    </submittedName>
</protein>
<reference evidence="2" key="1">
    <citation type="submission" date="2024-05" db="EMBL/GenBank/DDBJ databases">
        <title>30 novel species of actinomycetes from the DSMZ collection.</title>
        <authorList>
            <person name="Nouioui I."/>
        </authorList>
    </citation>
    <scope>NUCLEOTIDE SEQUENCE</scope>
    <source>
        <strain evidence="2">DSM 3412</strain>
    </source>
</reference>
<feature type="region of interest" description="Disordered" evidence="1">
    <location>
        <begin position="1"/>
        <end position="37"/>
    </location>
</feature>
<evidence type="ECO:0000313" key="3">
    <source>
        <dbReference type="Proteomes" id="UP001180737"/>
    </source>
</evidence>
<gene>
    <name evidence="2" type="ORF">RM704_19450</name>
</gene>
<dbReference type="EMBL" id="JAVRFJ010000016">
    <property type="protein sequence ID" value="MDT0569621.1"/>
    <property type="molecule type" value="Genomic_DNA"/>
</dbReference>